<name>A0AC60PGQ8_IXOPE</name>
<reference evidence="1 2" key="1">
    <citation type="journal article" date="2020" name="Cell">
        <title>Large-Scale Comparative Analyses of Tick Genomes Elucidate Their Genetic Diversity and Vector Capacities.</title>
        <authorList>
            <consortium name="Tick Genome and Microbiome Consortium (TIGMIC)"/>
            <person name="Jia N."/>
            <person name="Wang J."/>
            <person name="Shi W."/>
            <person name="Du L."/>
            <person name="Sun Y."/>
            <person name="Zhan W."/>
            <person name="Jiang J.F."/>
            <person name="Wang Q."/>
            <person name="Zhang B."/>
            <person name="Ji P."/>
            <person name="Bell-Sakyi L."/>
            <person name="Cui X.M."/>
            <person name="Yuan T.T."/>
            <person name="Jiang B.G."/>
            <person name="Yang W.F."/>
            <person name="Lam T.T."/>
            <person name="Chang Q.C."/>
            <person name="Ding S.J."/>
            <person name="Wang X.J."/>
            <person name="Zhu J.G."/>
            <person name="Ruan X.D."/>
            <person name="Zhao L."/>
            <person name="Wei J.T."/>
            <person name="Ye R.Z."/>
            <person name="Que T.C."/>
            <person name="Du C.H."/>
            <person name="Zhou Y.H."/>
            <person name="Cheng J.X."/>
            <person name="Dai P.F."/>
            <person name="Guo W.B."/>
            <person name="Han X.H."/>
            <person name="Huang E.J."/>
            <person name="Li L.F."/>
            <person name="Wei W."/>
            <person name="Gao Y.C."/>
            <person name="Liu J.Z."/>
            <person name="Shao H.Z."/>
            <person name="Wang X."/>
            <person name="Wang C.C."/>
            <person name="Yang T.C."/>
            <person name="Huo Q.B."/>
            <person name="Li W."/>
            <person name="Chen H.Y."/>
            <person name="Chen S.E."/>
            <person name="Zhou L.G."/>
            <person name="Ni X.B."/>
            <person name="Tian J.H."/>
            <person name="Sheng Y."/>
            <person name="Liu T."/>
            <person name="Pan Y.S."/>
            <person name="Xia L.Y."/>
            <person name="Li J."/>
            <person name="Zhao F."/>
            <person name="Cao W.C."/>
        </authorList>
    </citation>
    <scope>NUCLEOTIDE SEQUENCE [LARGE SCALE GENOMIC DNA]</scope>
    <source>
        <strain evidence="1">Iper-2018</strain>
    </source>
</reference>
<evidence type="ECO:0000313" key="1">
    <source>
        <dbReference type="EMBL" id="KAG0419452.1"/>
    </source>
</evidence>
<gene>
    <name evidence="1" type="ORF">HPB47_004100</name>
</gene>
<protein>
    <submittedName>
        <fullName evidence="1">Uncharacterized protein</fullName>
    </submittedName>
</protein>
<organism evidence="1 2">
    <name type="scientific">Ixodes persulcatus</name>
    <name type="common">Taiga tick</name>
    <dbReference type="NCBI Taxonomy" id="34615"/>
    <lineage>
        <taxon>Eukaryota</taxon>
        <taxon>Metazoa</taxon>
        <taxon>Ecdysozoa</taxon>
        <taxon>Arthropoda</taxon>
        <taxon>Chelicerata</taxon>
        <taxon>Arachnida</taxon>
        <taxon>Acari</taxon>
        <taxon>Parasitiformes</taxon>
        <taxon>Ixodida</taxon>
        <taxon>Ixodoidea</taxon>
        <taxon>Ixodidae</taxon>
        <taxon>Ixodinae</taxon>
        <taxon>Ixodes</taxon>
    </lineage>
</organism>
<accession>A0AC60PGQ8</accession>
<evidence type="ECO:0000313" key="2">
    <source>
        <dbReference type="Proteomes" id="UP000805193"/>
    </source>
</evidence>
<keyword evidence="2" id="KW-1185">Reference proteome</keyword>
<comment type="caution">
    <text evidence="1">The sequence shown here is derived from an EMBL/GenBank/DDBJ whole genome shotgun (WGS) entry which is preliminary data.</text>
</comment>
<dbReference type="EMBL" id="JABSTQ010010620">
    <property type="protein sequence ID" value="KAG0419452.1"/>
    <property type="molecule type" value="Genomic_DNA"/>
</dbReference>
<dbReference type="Proteomes" id="UP000805193">
    <property type="component" value="Unassembled WGS sequence"/>
</dbReference>
<proteinExistence type="predicted"/>
<sequence>MSDVATTHTIKAIFARCVLLRDRVFLGCFHPLDVFAEEGLHRRFQLGRDGIRCVADLLARYLHRPPRRAELHELHRQFYAVDGFPSVVRAIDGTHVWIFGPLLHEELVVNARSWILKAIVNSPGSVHDLYLLSQSSVGEDLLTGAYGGILIGDSGYPCRPRPMSPFQLPTAPAECAYNQTHATTRFFFTM</sequence>